<proteinExistence type="predicted"/>
<organism evidence="1 2">
    <name type="scientific">Nocardia tenerifensis</name>
    <dbReference type="NCBI Taxonomy" id="228006"/>
    <lineage>
        <taxon>Bacteria</taxon>
        <taxon>Bacillati</taxon>
        <taxon>Actinomycetota</taxon>
        <taxon>Actinomycetes</taxon>
        <taxon>Mycobacteriales</taxon>
        <taxon>Nocardiaceae</taxon>
        <taxon>Nocardia</taxon>
    </lineage>
</organism>
<dbReference type="Proteomes" id="UP000247569">
    <property type="component" value="Unassembled WGS sequence"/>
</dbReference>
<dbReference type="AlphaFoldDB" id="A0A318JS80"/>
<accession>A0A318JS80</accession>
<dbReference type="EMBL" id="QJKF01000027">
    <property type="protein sequence ID" value="PXX53444.1"/>
    <property type="molecule type" value="Genomic_DNA"/>
</dbReference>
<evidence type="ECO:0000313" key="1">
    <source>
        <dbReference type="EMBL" id="PXX53444.1"/>
    </source>
</evidence>
<evidence type="ECO:0000313" key="2">
    <source>
        <dbReference type="Proteomes" id="UP000247569"/>
    </source>
</evidence>
<dbReference type="OrthoDB" id="3535759at2"/>
<gene>
    <name evidence="1" type="ORF">DFR70_12755</name>
</gene>
<protein>
    <submittedName>
        <fullName evidence="1">Uncharacterized protein</fullName>
    </submittedName>
</protein>
<sequence>MNAERPRLPGLHPGRYAWRHLDRVGAAQLWEELTDWVDWLRTTYQLGSRIPGCWYRHPSVREELTALMAAHYAAYYCDCESPDLPTEEPIAWHTQWLWPTVERLTRNSDFSGCRPENCRFTTQPQPTLGGLADYIAADLNSRDGRDPQTR</sequence>
<comment type="caution">
    <text evidence="1">The sequence shown here is derived from an EMBL/GenBank/DDBJ whole genome shotgun (WGS) entry which is preliminary data.</text>
</comment>
<keyword evidence="2" id="KW-1185">Reference proteome</keyword>
<name>A0A318JS80_9NOCA</name>
<reference evidence="1 2" key="1">
    <citation type="submission" date="2018-05" db="EMBL/GenBank/DDBJ databases">
        <title>Genomic Encyclopedia of Type Strains, Phase IV (KMG-IV): sequencing the most valuable type-strain genomes for metagenomic binning, comparative biology and taxonomic classification.</title>
        <authorList>
            <person name="Goeker M."/>
        </authorList>
    </citation>
    <scope>NUCLEOTIDE SEQUENCE [LARGE SCALE GENOMIC DNA]</scope>
    <source>
        <strain evidence="1 2">DSM 44704</strain>
    </source>
</reference>
<dbReference type="RefSeq" id="WP_051187909.1">
    <property type="nucleotide sequence ID" value="NZ_QJKF01000027.1"/>
</dbReference>